<gene>
    <name evidence="7" type="ORF">MNB_SUP05-9-843</name>
</gene>
<dbReference type="InterPro" id="IPR001260">
    <property type="entry name" value="Coprogen_oxidase_aer"/>
</dbReference>
<name>A0A1W1DQQ3_9ZZZZ</name>
<reference evidence="7" key="1">
    <citation type="submission" date="2016-10" db="EMBL/GenBank/DDBJ databases">
        <authorList>
            <person name="de Groot N.N."/>
        </authorList>
    </citation>
    <scope>NUCLEOTIDE SEQUENCE</scope>
</reference>
<dbReference type="SUPFAM" id="SSF102886">
    <property type="entry name" value="Coproporphyrinogen III oxidase"/>
    <property type="match status" value="1"/>
</dbReference>
<comment type="similarity">
    <text evidence="2">Belongs to the aerobic coproporphyrinogen-III oxidase family.</text>
</comment>
<organism evidence="7">
    <name type="scientific">hydrothermal vent metagenome</name>
    <dbReference type="NCBI Taxonomy" id="652676"/>
    <lineage>
        <taxon>unclassified sequences</taxon>
        <taxon>metagenomes</taxon>
        <taxon>ecological metagenomes</taxon>
    </lineage>
</organism>
<comment type="pathway">
    <text evidence="1">Porphyrin-containing compound metabolism; protoporphyrin-IX biosynthesis; protoporphyrinogen-IX from coproporphyrinogen-III (O2 route): step 1/1.</text>
</comment>
<dbReference type="EC" id="1.3.3.3" evidence="4"/>
<dbReference type="EMBL" id="FPHX01000016">
    <property type="protein sequence ID" value="SFV83859.1"/>
    <property type="molecule type" value="Genomic_DNA"/>
</dbReference>
<keyword evidence="6" id="KW-0627">Porphyrin biosynthesis</keyword>
<evidence type="ECO:0000256" key="2">
    <source>
        <dbReference type="ARBA" id="ARBA00010644"/>
    </source>
</evidence>
<dbReference type="GO" id="GO:0004109">
    <property type="term" value="F:coproporphyrinogen oxidase activity"/>
    <property type="evidence" value="ECO:0007669"/>
    <property type="project" value="UniProtKB-EC"/>
</dbReference>
<dbReference type="GO" id="GO:0005737">
    <property type="term" value="C:cytoplasm"/>
    <property type="evidence" value="ECO:0007669"/>
    <property type="project" value="TreeGrafter"/>
</dbReference>
<comment type="subunit">
    <text evidence="3">Homodimer.</text>
</comment>
<dbReference type="AlphaFoldDB" id="A0A1W1DQQ3"/>
<sequence length="49" mass="5884">MQTGGRTESILMSLPPLVRWEYQYKPETGSEEEKLYEYYIKPQDWLGIE</sequence>
<dbReference type="InterPro" id="IPR036406">
    <property type="entry name" value="Coprogen_oxidase_aer_sf"/>
</dbReference>
<keyword evidence="5 7" id="KW-0560">Oxidoreductase</keyword>
<evidence type="ECO:0000256" key="6">
    <source>
        <dbReference type="ARBA" id="ARBA00023244"/>
    </source>
</evidence>
<evidence type="ECO:0000256" key="4">
    <source>
        <dbReference type="ARBA" id="ARBA00012869"/>
    </source>
</evidence>
<protein>
    <recommendedName>
        <fullName evidence="4">coproporphyrinogen oxidase</fullName>
        <ecNumber evidence="4">1.3.3.3</ecNumber>
    </recommendedName>
</protein>
<evidence type="ECO:0000256" key="3">
    <source>
        <dbReference type="ARBA" id="ARBA00011738"/>
    </source>
</evidence>
<proteinExistence type="inferred from homology"/>
<dbReference type="Gene3D" id="3.40.1500.10">
    <property type="entry name" value="Coproporphyrinogen III oxidase, aerobic"/>
    <property type="match status" value="1"/>
</dbReference>
<evidence type="ECO:0000256" key="1">
    <source>
        <dbReference type="ARBA" id="ARBA00005168"/>
    </source>
</evidence>
<evidence type="ECO:0000313" key="7">
    <source>
        <dbReference type="EMBL" id="SFV83859.1"/>
    </source>
</evidence>
<dbReference type="GO" id="GO:0006782">
    <property type="term" value="P:protoporphyrinogen IX biosynthetic process"/>
    <property type="evidence" value="ECO:0007669"/>
    <property type="project" value="TreeGrafter"/>
</dbReference>
<dbReference type="PANTHER" id="PTHR10755:SF0">
    <property type="entry name" value="OXYGEN-DEPENDENT COPROPORPHYRINOGEN-III OXIDASE, MITOCHONDRIAL"/>
    <property type="match status" value="1"/>
</dbReference>
<dbReference type="PANTHER" id="PTHR10755">
    <property type="entry name" value="COPROPORPHYRINOGEN III OXIDASE, MITOCHONDRIAL"/>
    <property type="match status" value="1"/>
</dbReference>
<dbReference type="Pfam" id="PF01218">
    <property type="entry name" value="Coprogen_oxidas"/>
    <property type="match status" value="1"/>
</dbReference>
<evidence type="ECO:0000256" key="5">
    <source>
        <dbReference type="ARBA" id="ARBA00023002"/>
    </source>
</evidence>
<accession>A0A1W1DQQ3</accession>